<dbReference type="PANTHER" id="PTHR43800:SF1">
    <property type="entry name" value="PEPTIDYL-LYSINE N-ACETYLTRANSFERASE YJAB"/>
    <property type="match status" value="1"/>
</dbReference>
<evidence type="ECO:0000259" key="4">
    <source>
        <dbReference type="PROSITE" id="PS51186"/>
    </source>
</evidence>
<name>A0A6H2DJU5_9SPHN</name>
<evidence type="ECO:0000313" key="6">
    <source>
        <dbReference type="Proteomes" id="UP000501600"/>
    </source>
</evidence>
<dbReference type="PANTHER" id="PTHR43800">
    <property type="entry name" value="PEPTIDYL-LYSINE N-ACETYLTRANSFERASE YJAB"/>
    <property type="match status" value="1"/>
</dbReference>
<dbReference type="Proteomes" id="UP000501600">
    <property type="component" value="Chromosome"/>
</dbReference>
<evidence type="ECO:0000256" key="2">
    <source>
        <dbReference type="ARBA" id="ARBA00023315"/>
    </source>
</evidence>
<dbReference type="InterPro" id="IPR000182">
    <property type="entry name" value="GNAT_dom"/>
</dbReference>
<protein>
    <submittedName>
        <fullName evidence="5">GNAT family N-acetyltransferase</fullName>
    </submittedName>
</protein>
<keyword evidence="6" id="KW-1185">Reference proteome</keyword>
<dbReference type="Pfam" id="PF00583">
    <property type="entry name" value="Acetyltransf_1"/>
    <property type="match status" value="1"/>
</dbReference>
<dbReference type="CDD" id="cd04301">
    <property type="entry name" value="NAT_SF"/>
    <property type="match status" value="1"/>
</dbReference>
<dbReference type="EMBL" id="CP051217">
    <property type="protein sequence ID" value="QJB68468.1"/>
    <property type="molecule type" value="Genomic_DNA"/>
</dbReference>
<dbReference type="AlphaFoldDB" id="A0A6H2DJU5"/>
<dbReference type="Gene3D" id="3.40.630.30">
    <property type="match status" value="1"/>
</dbReference>
<evidence type="ECO:0000313" key="5">
    <source>
        <dbReference type="EMBL" id="QJB68468.1"/>
    </source>
</evidence>
<dbReference type="PROSITE" id="PS51186">
    <property type="entry name" value="GNAT"/>
    <property type="match status" value="1"/>
</dbReference>
<keyword evidence="1 5" id="KW-0808">Transferase</keyword>
<reference evidence="5 6" key="1">
    <citation type="submission" date="2020-04" db="EMBL/GenBank/DDBJ databases">
        <title>Genome sequence for Sphingorhabdus sp. strain M1.</title>
        <authorList>
            <person name="Park S.-J."/>
        </authorList>
    </citation>
    <scope>NUCLEOTIDE SEQUENCE [LARGE SCALE GENOMIC DNA]</scope>
    <source>
        <strain evidence="5 6">JK6</strain>
    </source>
</reference>
<dbReference type="GO" id="GO:0016747">
    <property type="term" value="F:acyltransferase activity, transferring groups other than amino-acyl groups"/>
    <property type="evidence" value="ECO:0007669"/>
    <property type="project" value="InterPro"/>
</dbReference>
<gene>
    <name evidence="5" type="ORF">HF685_03435</name>
</gene>
<sequence>MTVMEIPEGHLATIVTYLEMTKEPALSDIPSGLEISEWPNPEPDEYLAMFRKVGENWLWFSRLLLDKDQLIAVIQHDDVQLHKILDGSRAVGFIELDFREAGQCEIGFFGLVPEMNGSGHGRWMMVEALRRAWRSGVERVWLHTCTLDSPRALGFYQNSGFRAYKQEVGMQPDPRLSGHLPRSAAPHIPLLS</sequence>
<organism evidence="5 6">
    <name type="scientific">Parasphingorhabdus halotolerans</name>
    <dbReference type="NCBI Taxonomy" id="2725558"/>
    <lineage>
        <taxon>Bacteria</taxon>
        <taxon>Pseudomonadati</taxon>
        <taxon>Pseudomonadota</taxon>
        <taxon>Alphaproteobacteria</taxon>
        <taxon>Sphingomonadales</taxon>
        <taxon>Sphingomonadaceae</taxon>
        <taxon>Parasphingorhabdus</taxon>
    </lineage>
</organism>
<dbReference type="InterPro" id="IPR016181">
    <property type="entry name" value="Acyl_CoA_acyltransferase"/>
</dbReference>
<evidence type="ECO:0000256" key="3">
    <source>
        <dbReference type="SAM" id="MobiDB-lite"/>
    </source>
</evidence>
<accession>A0A6H2DJU5</accession>
<evidence type="ECO:0000256" key="1">
    <source>
        <dbReference type="ARBA" id="ARBA00022679"/>
    </source>
</evidence>
<keyword evidence="2" id="KW-0012">Acyltransferase</keyword>
<proteinExistence type="predicted"/>
<feature type="domain" description="N-acetyltransferase" evidence="4">
    <location>
        <begin position="15"/>
        <end position="192"/>
    </location>
</feature>
<dbReference type="KEGG" id="phao:HF685_03435"/>
<dbReference type="SUPFAM" id="SSF55729">
    <property type="entry name" value="Acyl-CoA N-acyltransferases (Nat)"/>
    <property type="match status" value="1"/>
</dbReference>
<feature type="region of interest" description="Disordered" evidence="3">
    <location>
        <begin position="172"/>
        <end position="192"/>
    </location>
</feature>